<dbReference type="AlphaFoldDB" id="A0AAD6TAQ1"/>
<keyword evidence="2" id="KW-1185">Reference proteome</keyword>
<evidence type="ECO:0000313" key="2">
    <source>
        <dbReference type="Proteomes" id="UP001218188"/>
    </source>
</evidence>
<evidence type="ECO:0000313" key="1">
    <source>
        <dbReference type="EMBL" id="KAJ7042152.1"/>
    </source>
</evidence>
<organism evidence="1 2">
    <name type="scientific">Mycena alexandri</name>
    <dbReference type="NCBI Taxonomy" id="1745969"/>
    <lineage>
        <taxon>Eukaryota</taxon>
        <taxon>Fungi</taxon>
        <taxon>Dikarya</taxon>
        <taxon>Basidiomycota</taxon>
        <taxon>Agaricomycotina</taxon>
        <taxon>Agaricomycetes</taxon>
        <taxon>Agaricomycetidae</taxon>
        <taxon>Agaricales</taxon>
        <taxon>Marasmiineae</taxon>
        <taxon>Mycenaceae</taxon>
        <taxon>Mycena</taxon>
    </lineage>
</organism>
<protein>
    <submittedName>
        <fullName evidence="1">Uncharacterized protein</fullName>
    </submittedName>
</protein>
<dbReference type="Proteomes" id="UP001218188">
    <property type="component" value="Unassembled WGS sequence"/>
</dbReference>
<proteinExistence type="predicted"/>
<reference evidence="1" key="1">
    <citation type="submission" date="2023-03" db="EMBL/GenBank/DDBJ databases">
        <title>Massive genome expansion in bonnet fungi (Mycena s.s.) driven by repeated elements and novel gene families across ecological guilds.</title>
        <authorList>
            <consortium name="Lawrence Berkeley National Laboratory"/>
            <person name="Harder C.B."/>
            <person name="Miyauchi S."/>
            <person name="Viragh M."/>
            <person name="Kuo A."/>
            <person name="Thoen E."/>
            <person name="Andreopoulos B."/>
            <person name="Lu D."/>
            <person name="Skrede I."/>
            <person name="Drula E."/>
            <person name="Henrissat B."/>
            <person name="Morin E."/>
            <person name="Kohler A."/>
            <person name="Barry K."/>
            <person name="LaButti K."/>
            <person name="Morin E."/>
            <person name="Salamov A."/>
            <person name="Lipzen A."/>
            <person name="Mereny Z."/>
            <person name="Hegedus B."/>
            <person name="Baldrian P."/>
            <person name="Stursova M."/>
            <person name="Weitz H."/>
            <person name="Taylor A."/>
            <person name="Grigoriev I.V."/>
            <person name="Nagy L.G."/>
            <person name="Martin F."/>
            <person name="Kauserud H."/>
        </authorList>
    </citation>
    <scope>NUCLEOTIDE SEQUENCE</scope>
    <source>
        <strain evidence="1">CBHHK200</strain>
    </source>
</reference>
<comment type="caution">
    <text evidence="1">The sequence shown here is derived from an EMBL/GenBank/DDBJ whole genome shotgun (WGS) entry which is preliminary data.</text>
</comment>
<accession>A0AAD6TAQ1</accession>
<sequence>MTYNPTDTVAVIEHLNMLSTKSHILDRMLTLIQLSLNVNSEIHAAALKGEFLAKLELACTYTKADTARMTFCEHVSWGQHFTFLCGADGKWLPMVRHLMLPINYILNCSGFVETLQLQTNVLKPIDRSLKWHGIKYSFDGYAQHSKEWCSSCPLPEWNLITDTGQVDLPSPITIKSPPPP</sequence>
<gene>
    <name evidence="1" type="ORF">C8F04DRAFT_1176329</name>
</gene>
<name>A0AAD6TAQ1_9AGAR</name>
<dbReference type="EMBL" id="JARJCM010000013">
    <property type="protein sequence ID" value="KAJ7042152.1"/>
    <property type="molecule type" value="Genomic_DNA"/>
</dbReference>